<evidence type="ECO:0000313" key="7">
    <source>
        <dbReference type="EMBL" id="CAE0367087.1"/>
    </source>
</evidence>
<feature type="domain" description="C2H2-type" evidence="6">
    <location>
        <begin position="83"/>
        <end position="101"/>
    </location>
</feature>
<keyword evidence="4" id="KW-0862">Zinc</keyword>
<evidence type="ECO:0000259" key="6">
    <source>
        <dbReference type="PROSITE" id="PS50157"/>
    </source>
</evidence>
<dbReference type="EMBL" id="HBIJ01011466">
    <property type="protein sequence ID" value="CAE0367087.1"/>
    <property type="molecule type" value="Transcribed_RNA"/>
</dbReference>
<reference evidence="7" key="1">
    <citation type="submission" date="2021-01" db="EMBL/GenBank/DDBJ databases">
        <authorList>
            <person name="Corre E."/>
            <person name="Pelletier E."/>
            <person name="Niang G."/>
            <person name="Scheremetjew M."/>
            <person name="Finn R."/>
            <person name="Kale V."/>
            <person name="Holt S."/>
            <person name="Cochrane G."/>
            <person name="Meng A."/>
            <person name="Brown T."/>
            <person name="Cohen L."/>
        </authorList>
    </citation>
    <scope>NUCLEOTIDE SEQUENCE</scope>
    <source>
        <strain evidence="7">CCMP1510</strain>
    </source>
</reference>
<dbReference type="AlphaFoldDB" id="A0A7S3JYL4"/>
<dbReference type="Gene3D" id="3.30.160.60">
    <property type="entry name" value="Classic Zinc Finger"/>
    <property type="match status" value="2"/>
</dbReference>
<dbReference type="GO" id="GO:0008270">
    <property type="term" value="F:zinc ion binding"/>
    <property type="evidence" value="ECO:0007669"/>
    <property type="project" value="UniProtKB-KW"/>
</dbReference>
<dbReference type="InterPro" id="IPR013083">
    <property type="entry name" value="Znf_RING/FYVE/PHD"/>
</dbReference>
<dbReference type="InterPro" id="IPR013087">
    <property type="entry name" value="Znf_C2H2_type"/>
</dbReference>
<name>A0A7S3JYL4_9STRA</name>
<dbReference type="SUPFAM" id="SSF57850">
    <property type="entry name" value="RING/U-box"/>
    <property type="match status" value="1"/>
</dbReference>
<evidence type="ECO:0000256" key="1">
    <source>
        <dbReference type="ARBA" id="ARBA00022723"/>
    </source>
</evidence>
<protein>
    <recommendedName>
        <fullName evidence="6">C2H2-type domain-containing protein</fullName>
    </recommendedName>
</protein>
<dbReference type="PANTHER" id="PTHR24379:SF121">
    <property type="entry name" value="C2H2-TYPE DOMAIN-CONTAINING PROTEIN"/>
    <property type="match status" value="1"/>
</dbReference>
<keyword evidence="1" id="KW-0479">Metal-binding</keyword>
<sequence>MCTSQSERGFSFSSDDEDQVLICSICGSEFETTRSLLRHCGGSLRSTRPWYCNCGAMFCSSQALEAHATAIGHSEENFQVINHLCPKCGRSFKSENALQAHCGGNLQDDSDDEEPLWCSCGRAFCSPQALIAHVEVTGHEQEVLDQDDSDIDSYDELNTLDENNFTRGLSHAALASLKRRPITSKDRKNKDPITCEPLHGPNVVALTCGHVFDEPMLLRWFQSRRTCPVCRQEIES</sequence>
<dbReference type="Pfam" id="PF11789">
    <property type="entry name" value="zf-Nse"/>
    <property type="match status" value="1"/>
</dbReference>
<accession>A0A7S3JYL4</accession>
<evidence type="ECO:0000256" key="3">
    <source>
        <dbReference type="ARBA" id="ARBA00022771"/>
    </source>
</evidence>
<evidence type="ECO:0000256" key="5">
    <source>
        <dbReference type="PROSITE-ProRule" id="PRU00042"/>
    </source>
</evidence>
<dbReference type="PROSITE" id="PS50157">
    <property type="entry name" value="ZINC_FINGER_C2H2_2"/>
    <property type="match status" value="1"/>
</dbReference>
<keyword evidence="2" id="KW-0677">Repeat</keyword>
<dbReference type="InterPro" id="IPR004181">
    <property type="entry name" value="Znf_MIZ"/>
</dbReference>
<dbReference type="PANTHER" id="PTHR24379">
    <property type="entry name" value="KRAB AND ZINC FINGER DOMAIN-CONTAINING"/>
    <property type="match status" value="1"/>
</dbReference>
<proteinExistence type="predicted"/>
<evidence type="ECO:0000256" key="2">
    <source>
        <dbReference type="ARBA" id="ARBA00022737"/>
    </source>
</evidence>
<keyword evidence="3 5" id="KW-0863">Zinc-finger</keyword>
<organism evidence="7">
    <name type="scientific">Aureoumbra lagunensis</name>
    <dbReference type="NCBI Taxonomy" id="44058"/>
    <lineage>
        <taxon>Eukaryota</taxon>
        <taxon>Sar</taxon>
        <taxon>Stramenopiles</taxon>
        <taxon>Ochrophyta</taxon>
        <taxon>Pelagophyceae</taxon>
        <taxon>Pelagomonadales</taxon>
        <taxon>Aureoumbra</taxon>
    </lineage>
</organism>
<evidence type="ECO:0000256" key="4">
    <source>
        <dbReference type="ARBA" id="ARBA00022833"/>
    </source>
</evidence>
<dbReference type="Gene3D" id="3.30.40.10">
    <property type="entry name" value="Zinc/RING finger domain, C3HC4 (zinc finger)"/>
    <property type="match status" value="1"/>
</dbReference>
<gene>
    <name evidence="7" type="ORF">ALAG00032_LOCUS7836</name>
</gene>
<dbReference type="Pfam" id="PF00096">
    <property type="entry name" value="zf-C2H2"/>
    <property type="match status" value="1"/>
</dbReference>